<feature type="non-terminal residue" evidence="2">
    <location>
        <position position="126"/>
    </location>
</feature>
<dbReference type="CDD" id="cd04332">
    <property type="entry name" value="YbaK_like"/>
    <property type="match status" value="1"/>
</dbReference>
<dbReference type="Gene3D" id="3.90.960.10">
    <property type="entry name" value="YbaK/aminoacyl-tRNA synthetase-associated domain"/>
    <property type="match status" value="1"/>
</dbReference>
<gene>
    <name evidence="2" type="ORF">MNBD_GAMMA14-344</name>
</gene>
<dbReference type="AlphaFoldDB" id="A0A3B0ZCN7"/>
<protein>
    <recommendedName>
        <fullName evidence="1">YbaK/aminoacyl-tRNA synthetase-associated domain-containing protein</fullName>
    </recommendedName>
</protein>
<organism evidence="2">
    <name type="scientific">hydrothermal vent metagenome</name>
    <dbReference type="NCBI Taxonomy" id="652676"/>
    <lineage>
        <taxon>unclassified sequences</taxon>
        <taxon>metagenomes</taxon>
        <taxon>ecological metagenomes</taxon>
    </lineage>
</organism>
<dbReference type="InterPro" id="IPR007214">
    <property type="entry name" value="YbaK/aa-tRNA-synth-assoc-dom"/>
</dbReference>
<evidence type="ECO:0000313" key="2">
    <source>
        <dbReference type="EMBL" id="VAW78486.1"/>
    </source>
</evidence>
<feature type="domain" description="YbaK/aminoacyl-tRNA synthetase-associated" evidence="1">
    <location>
        <begin position="23"/>
        <end position="126"/>
    </location>
</feature>
<proteinExistence type="predicted"/>
<accession>A0A3B0ZCN7</accession>
<dbReference type="EMBL" id="UOFM01000265">
    <property type="protein sequence ID" value="VAW78486.1"/>
    <property type="molecule type" value="Genomic_DNA"/>
</dbReference>
<name>A0A3B0ZCN7_9ZZZZ</name>
<reference evidence="2" key="1">
    <citation type="submission" date="2018-06" db="EMBL/GenBank/DDBJ databases">
        <authorList>
            <person name="Zhirakovskaya E."/>
        </authorList>
    </citation>
    <scope>NUCLEOTIDE SEQUENCE</scope>
</reference>
<dbReference type="InterPro" id="IPR036754">
    <property type="entry name" value="YbaK/aa-tRNA-synt-asso_dom_sf"/>
</dbReference>
<dbReference type="SUPFAM" id="SSF55826">
    <property type="entry name" value="YbaK/ProRS associated domain"/>
    <property type="match status" value="1"/>
</dbReference>
<evidence type="ECO:0000259" key="1">
    <source>
        <dbReference type="Pfam" id="PF04073"/>
    </source>
</evidence>
<sequence length="126" mass="13808">MGIPVNVRELLDRDQSSYEVLLHRKTNTLAQAAEACEIALDQLVRAVVLVDGQGLLMAILPADHILDFEAMCSSLHRDLELVPGHQLTAIFEDCEPGSYPPLAPAYDLDVIIDQAVDAMPVITFEP</sequence>
<dbReference type="GO" id="GO:0002161">
    <property type="term" value="F:aminoacyl-tRNA deacylase activity"/>
    <property type="evidence" value="ECO:0007669"/>
    <property type="project" value="InterPro"/>
</dbReference>
<dbReference type="Pfam" id="PF04073">
    <property type="entry name" value="tRNA_edit"/>
    <property type="match status" value="1"/>
</dbReference>